<dbReference type="Proteomes" id="UP000033774">
    <property type="component" value="Unassembled WGS sequence"/>
</dbReference>
<dbReference type="PANTHER" id="PTHR48111">
    <property type="entry name" value="REGULATOR OF RPOS"/>
    <property type="match status" value="1"/>
</dbReference>
<dbReference type="PROSITE" id="PS50110">
    <property type="entry name" value="RESPONSE_REGULATORY"/>
    <property type="match status" value="1"/>
</dbReference>
<organism evidence="13 14">
    <name type="scientific">Elstera litoralis</name>
    <dbReference type="NCBI Taxonomy" id="552518"/>
    <lineage>
        <taxon>Bacteria</taxon>
        <taxon>Pseudomonadati</taxon>
        <taxon>Pseudomonadota</taxon>
        <taxon>Alphaproteobacteria</taxon>
        <taxon>Rhodospirillales</taxon>
        <taxon>Rhodospirillaceae</taxon>
        <taxon>Elstera</taxon>
    </lineage>
</organism>
<evidence type="ECO:0000256" key="3">
    <source>
        <dbReference type="ARBA" id="ARBA00022553"/>
    </source>
</evidence>
<dbReference type="InterPro" id="IPR039420">
    <property type="entry name" value="WalR-like"/>
</dbReference>
<gene>
    <name evidence="13" type="ORF">VZ95_17130</name>
</gene>
<comment type="caution">
    <text evidence="13">The sequence shown here is derived from an EMBL/GenBank/DDBJ whole genome shotgun (WGS) entry which is preliminary data.</text>
</comment>
<feature type="modified residue" description="4-aspartylphosphate" evidence="9">
    <location>
        <position position="55"/>
    </location>
</feature>
<keyword evidence="2" id="KW-0963">Cytoplasm</keyword>
<proteinExistence type="predicted"/>
<dbReference type="SUPFAM" id="SSF52172">
    <property type="entry name" value="CheY-like"/>
    <property type="match status" value="1"/>
</dbReference>
<evidence type="ECO:0000313" key="13">
    <source>
        <dbReference type="EMBL" id="KJV08545.1"/>
    </source>
</evidence>
<dbReference type="SMART" id="SM00862">
    <property type="entry name" value="Trans_reg_C"/>
    <property type="match status" value="1"/>
</dbReference>
<evidence type="ECO:0000256" key="2">
    <source>
        <dbReference type="ARBA" id="ARBA00022490"/>
    </source>
</evidence>
<feature type="domain" description="OmpR/PhoB-type" evidence="12">
    <location>
        <begin position="136"/>
        <end position="236"/>
    </location>
</feature>
<dbReference type="GO" id="GO:0006355">
    <property type="term" value="P:regulation of DNA-templated transcription"/>
    <property type="evidence" value="ECO:0007669"/>
    <property type="project" value="InterPro"/>
</dbReference>
<protein>
    <recommendedName>
        <fullName evidence="8">Regulatory protein VirG</fullName>
    </recommendedName>
</protein>
<evidence type="ECO:0000256" key="5">
    <source>
        <dbReference type="ARBA" id="ARBA00023015"/>
    </source>
</evidence>
<dbReference type="AlphaFoldDB" id="A0A0F3IPA5"/>
<dbReference type="SUPFAM" id="SSF46894">
    <property type="entry name" value="C-terminal effector domain of the bipartite response regulators"/>
    <property type="match status" value="1"/>
</dbReference>
<feature type="domain" description="Response regulatory" evidence="11">
    <location>
        <begin position="6"/>
        <end position="119"/>
    </location>
</feature>
<dbReference type="InterPro" id="IPR036388">
    <property type="entry name" value="WH-like_DNA-bd_sf"/>
</dbReference>
<dbReference type="GO" id="GO:0032993">
    <property type="term" value="C:protein-DNA complex"/>
    <property type="evidence" value="ECO:0007669"/>
    <property type="project" value="TreeGrafter"/>
</dbReference>
<dbReference type="GO" id="GO:0000976">
    <property type="term" value="F:transcription cis-regulatory region binding"/>
    <property type="evidence" value="ECO:0007669"/>
    <property type="project" value="TreeGrafter"/>
</dbReference>
<dbReference type="PANTHER" id="PTHR48111:SF4">
    <property type="entry name" value="DNA-BINDING DUAL TRANSCRIPTIONAL REGULATOR OMPR"/>
    <property type="match status" value="1"/>
</dbReference>
<evidence type="ECO:0000256" key="1">
    <source>
        <dbReference type="ARBA" id="ARBA00004496"/>
    </source>
</evidence>
<evidence type="ECO:0000259" key="12">
    <source>
        <dbReference type="PROSITE" id="PS51755"/>
    </source>
</evidence>
<evidence type="ECO:0000256" key="9">
    <source>
        <dbReference type="PROSITE-ProRule" id="PRU00169"/>
    </source>
</evidence>
<dbReference type="Pfam" id="PF00072">
    <property type="entry name" value="Response_reg"/>
    <property type="match status" value="1"/>
</dbReference>
<evidence type="ECO:0000256" key="4">
    <source>
        <dbReference type="ARBA" id="ARBA00023012"/>
    </source>
</evidence>
<evidence type="ECO:0000313" key="14">
    <source>
        <dbReference type="Proteomes" id="UP000033774"/>
    </source>
</evidence>
<evidence type="ECO:0000256" key="8">
    <source>
        <dbReference type="ARBA" id="ARBA00067337"/>
    </source>
</evidence>
<keyword evidence="3 9" id="KW-0597">Phosphoprotein</keyword>
<dbReference type="InterPro" id="IPR016032">
    <property type="entry name" value="Sig_transdc_resp-reg_C-effctor"/>
</dbReference>
<keyword evidence="6 10" id="KW-0238">DNA-binding</keyword>
<keyword evidence="4" id="KW-0902">Two-component regulatory system</keyword>
<dbReference type="CDD" id="cd00383">
    <property type="entry name" value="trans_reg_C"/>
    <property type="match status" value="1"/>
</dbReference>
<reference evidence="13 14" key="1">
    <citation type="submission" date="2015-03" db="EMBL/GenBank/DDBJ databases">
        <title>Draft genome sequence of Elstera litoralis.</title>
        <authorList>
            <person name="Rahalkar M.C."/>
            <person name="Dhakephalkar P.K."/>
            <person name="Pore S.D."/>
            <person name="Arora P."/>
            <person name="Kapse N.G."/>
            <person name="Pandit P.S."/>
        </authorList>
    </citation>
    <scope>NUCLEOTIDE SEQUENCE [LARGE SCALE GENOMIC DNA]</scope>
    <source>
        <strain evidence="13 14">Dia-1</strain>
    </source>
</reference>
<dbReference type="InterPro" id="IPR001789">
    <property type="entry name" value="Sig_transdc_resp-reg_receiver"/>
</dbReference>
<evidence type="ECO:0000256" key="10">
    <source>
        <dbReference type="PROSITE-ProRule" id="PRU01091"/>
    </source>
</evidence>
<dbReference type="Gene3D" id="6.10.250.690">
    <property type="match status" value="1"/>
</dbReference>
<dbReference type="SMART" id="SM00448">
    <property type="entry name" value="REC"/>
    <property type="match status" value="1"/>
</dbReference>
<feature type="DNA-binding region" description="OmpR/PhoB-type" evidence="10">
    <location>
        <begin position="136"/>
        <end position="236"/>
    </location>
</feature>
<name>A0A0F3IPA5_9PROT</name>
<dbReference type="Gene3D" id="3.40.50.2300">
    <property type="match status" value="1"/>
</dbReference>
<sequence>MERARHLLVVDDDREIQALLHDFLVKHGFRVSTAGDGREVRRQMAQWTIDLVILDLMLPGESGVELCRSLRADSDIPIIMLTAVAEEAERIICLEIGADDYIVKPFSPRELLARIRALFRRSGAAAAPQEREAPSAGEIHFSGWRLDTGKRELRSPDGVLVHLSSGEYQLLTALLERPQRVVSRDELMEFYKGDALSPFDRSIDIQISRLRRKIEASSRDPTLIKTVRGIGYQFTATVTRPA</sequence>
<dbReference type="InterPro" id="IPR001867">
    <property type="entry name" value="OmpR/PhoB-type_DNA-bd"/>
</dbReference>
<dbReference type="OrthoDB" id="9784252at2"/>
<dbReference type="EMBL" id="LAJY01000540">
    <property type="protein sequence ID" value="KJV08545.1"/>
    <property type="molecule type" value="Genomic_DNA"/>
</dbReference>
<accession>A0A0F3IPA5</accession>
<dbReference type="FunFam" id="1.10.10.10:FF:000099">
    <property type="entry name" value="Two-component system response regulator TorR"/>
    <property type="match status" value="1"/>
</dbReference>
<dbReference type="Pfam" id="PF00486">
    <property type="entry name" value="Trans_reg_C"/>
    <property type="match status" value="1"/>
</dbReference>
<dbReference type="PROSITE" id="PS51755">
    <property type="entry name" value="OMPR_PHOB"/>
    <property type="match status" value="1"/>
</dbReference>
<keyword evidence="5" id="KW-0805">Transcription regulation</keyword>
<dbReference type="FunFam" id="3.40.50.2300:FF:000001">
    <property type="entry name" value="DNA-binding response regulator PhoB"/>
    <property type="match status" value="1"/>
</dbReference>
<dbReference type="PATRIC" id="fig|552518.3.peg.3440"/>
<dbReference type="GO" id="GO:0000156">
    <property type="term" value="F:phosphorelay response regulator activity"/>
    <property type="evidence" value="ECO:0007669"/>
    <property type="project" value="TreeGrafter"/>
</dbReference>
<dbReference type="GO" id="GO:0005829">
    <property type="term" value="C:cytosol"/>
    <property type="evidence" value="ECO:0007669"/>
    <property type="project" value="TreeGrafter"/>
</dbReference>
<evidence type="ECO:0000259" key="11">
    <source>
        <dbReference type="PROSITE" id="PS50110"/>
    </source>
</evidence>
<evidence type="ECO:0000256" key="6">
    <source>
        <dbReference type="ARBA" id="ARBA00023125"/>
    </source>
</evidence>
<comment type="subcellular location">
    <subcellularLocation>
        <location evidence="1">Cytoplasm</location>
    </subcellularLocation>
</comment>
<keyword evidence="14" id="KW-1185">Reference proteome</keyword>
<keyword evidence="7" id="KW-0804">Transcription</keyword>
<dbReference type="RefSeq" id="WP_045776936.1">
    <property type="nucleotide sequence ID" value="NZ_LAJY01000540.1"/>
</dbReference>
<dbReference type="CDD" id="cd17574">
    <property type="entry name" value="REC_OmpR"/>
    <property type="match status" value="1"/>
</dbReference>
<dbReference type="InterPro" id="IPR011006">
    <property type="entry name" value="CheY-like_superfamily"/>
</dbReference>
<dbReference type="Gene3D" id="1.10.10.10">
    <property type="entry name" value="Winged helix-like DNA-binding domain superfamily/Winged helix DNA-binding domain"/>
    <property type="match status" value="1"/>
</dbReference>
<evidence type="ECO:0000256" key="7">
    <source>
        <dbReference type="ARBA" id="ARBA00023163"/>
    </source>
</evidence>